<name>A0A0L7R1V2_9HYME</name>
<dbReference type="STRING" id="597456.A0A0L7R1V2"/>
<dbReference type="PANTHER" id="PTHR12242">
    <property type="entry name" value="OS02G0130600 PROTEIN-RELATED"/>
    <property type="match status" value="1"/>
</dbReference>
<keyword evidence="1" id="KW-1133">Transmembrane helix</keyword>
<dbReference type="OrthoDB" id="419711at2759"/>
<dbReference type="AlphaFoldDB" id="A0A0L7R1V2"/>
<dbReference type="GO" id="GO:0016020">
    <property type="term" value="C:membrane"/>
    <property type="evidence" value="ECO:0007669"/>
    <property type="project" value="TreeGrafter"/>
</dbReference>
<feature type="transmembrane region" description="Helical" evidence="1">
    <location>
        <begin position="126"/>
        <end position="146"/>
    </location>
</feature>
<evidence type="ECO:0000313" key="2">
    <source>
        <dbReference type="EMBL" id="KOC64771.1"/>
    </source>
</evidence>
<feature type="transmembrane region" description="Helical" evidence="1">
    <location>
        <begin position="228"/>
        <end position="252"/>
    </location>
</feature>
<dbReference type="Proteomes" id="UP000053825">
    <property type="component" value="Unassembled WGS sequence"/>
</dbReference>
<keyword evidence="3" id="KW-1185">Reference proteome</keyword>
<dbReference type="InterPro" id="IPR049352">
    <property type="entry name" value="Rost"/>
</dbReference>
<evidence type="ECO:0000256" key="1">
    <source>
        <dbReference type="SAM" id="Phobius"/>
    </source>
</evidence>
<accession>A0A0L7R1V2</accession>
<gene>
    <name evidence="2" type="ORF">WH47_00274</name>
</gene>
<feature type="transmembrane region" description="Helical" evidence="1">
    <location>
        <begin position="45"/>
        <end position="66"/>
    </location>
</feature>
<dbReference type="EMBL" id="KQ414667">
    <property type="protein sequence ID" value="KOC64771.1"/>
    <property type="molecule type" value="Genomic_DNA"/>
</dbReference>
<reference evidence="2 3" key="1">
    <citation type="submission" date="2015-07" db="EMBL/GenBank/DDBJ databases">
        <title>The genome of Habropoda laboriosa.</title>
        <authorList>
            <person name="Pan H."/>
            <person name="Kapheim K."/>
        </authorList>
    </citation>
    <scope>NUCLEOTIDE SEQUENCE [LARGE SCALE GENOMIC DNA]</scope>
    <source>
        <strain evidence="2">0110345459</strain>
    </source>
</reference>
<dbReference type="PANTHER" id="PTHR12242:SF49">
    <property type="entry name" value="HEADBUTT, ISOFORM E"/>
    <property type="match status" value="1"/>
</dbReference>
<keyword evidence="1" id="KW-0472">Membrane</keyword>
<evidence type="ECO:0000313" key="3">
    <source>
        <dbReference type="Proteomes" id="UP000053825"/>
    </source>
</evidence>
<organism evidence="2 3">
    <name type="scientific">Habropoda laboriosa</name>
    <dbReference type="NCBI Taxonomy" id="597456"/>
    <lineage>
        <taxon>Eukaryota</taxon>
        <taxon>Metazoa</taxon>
        <taxon>Ecdysozoa</taxon>
        <taxon>Arthropoda</taxon>
        <taxon>Hexapoda</taxon>
        <taxon>Insecta</taxon>
        <taxon>Pterygota</taxon>
        <taxon>Neoptera</taxon>
        <taxon>Endopterygota</taxon>
        <taxon>Hymenoptera</taxon>
        <taxon>Apocrita</taxon>
        <taxon>Aculeata</taxon>
        <taxon>Apoidea</taxon>
        <taxon>Anthophila</taxon>
        <taxon>Apidae</taxon>
        <taxon>Habropoda</taxon>
    </lineage>
</organism>
<proteinExistence type="predicted"/>
<feature type="transmembrane region" description="Helical" evidence="1">
    <location>
        <begin position="162"/>
        <end position="181"/>
    </location>
</feature>
<sequence>GRRAMVNKLWCQEVARKWFYRKGEPPHPRSLSEPRCQRHVASWFLLYRWLIFLGWAVIIVCSIFEFGSVKPMPLYDKWLIYLTNWDLVLGLCQALLGGFLVSRRWKQQKVSDFDPSTLVLGSIDRVYWFLYVVTTTTAFGVTITYWCSIYDPSIHHLDPLNIMLHVCNSILMVIDFCVTSIPFRLRNFWWCLTIVFFYVIFSIVYYLAGGLDKNGYHYIYKIIDWKKPLQTTLVCIGEAIFITILYSLMCFLERLKDKLYLKVDKKLGTAYTETQMSNTEKSADIV</sequence>
<dbReference type="Pfam" id="PF21534">
    <property type="entry name" value="Rost"/>
    <property type="match status" value="1"/>
</dbReference>
<keyword evidence="1" id="KW-0812">Transmembrane</keyword>
<feature type="non-terminal residue" evidence="2">
    <location>
        <position position="1"/>
    </location>
</feature>
<protein>
    <submittedName>
        <fullName evidence="2">Protein rolling stone</fullName>
    </submittedName>
</protein>
<feature type="transmembrane region" description="Helical" evidence="1">
    <location>
        <begin position="188"/>
        <end position="208"/>
    </location>
</feature>
<feature type="transmembrane region" description="Helical" evidence="1">
    <location>
        <begin position="78"/>
        <end position="101"/>
    </location>
</feature>